<dbReference type="AlphaFoldDB" id="A0A8H4Q1G1"/>
<sequence>MAGRHTLKVRHLSPRLIRPAVARHSISSSSQSYPKRPALSLGGVTLKHFEDLLRNNNFNRLTPQQYYGRAEKFVKFLQPGKFPDTISDESLPPEVLHELGCILCLLSELTKLSVPLWVCASNMGFAPSTISMVMELVRRKSYGRYKVFRKVEARFQQLVLGDVNPDAMTVNGQLLFVQDQFHKSVVALKRALRVGSPDFELRPTCLLFLAKSLSQLGRETEAMTLIDELAKDGLTGVHVGLASIYKVTDPVRSRQHLYEAALGRPELYRDLSELTLEDAAKSSSGREQLERLAYEWSRLADPSFHH</sequence>
<gene>
    <name evidence="1" type="ORF">GQ602_006522</name>
</gene>
<evidence type="ECO:0000313" key="1">
    <source>
        <dbReference type="EMBL" id="KAF4581898.1"/>
    </source>
</evidence>
<dbReference type="InterPro" id="IPR011990">
    <property type="entry name" value="TPR-like_helical_dom_sf"/>
</dbReference>
<name>A0A8H4Q1G1_9HYPO</name>
<dbReference type="EMBL" id="JAACLJ010000008">
    <property type="protein sequence ID" value="KAF4581898.1"/>
    <property type="molecule type" value="Genomic_DNA"/>
</dbReference>
<dbReference type="Proteomes" id="UP000562929">
    <property type="component" value="Unassembled WGS sequence"/>
</dbReference>
<organism evidence="1 2">
    <name type="scientific">Ophiocordyceps camponoti-floridani</name>
    <dbReference type="NCBI Taxonomy" id="2030778"/>
    <lineage>
        <taxon>Eukaryota</taxon>
        <taxon>Fungi</taxon>
        <taxon>Dikarya</taxon>
        <taxon>Ascomycota</taxon>
        <taxon>Pezizomycotina</taxon>
        <taxon>Sordariomycetes</taxon>
        <taxon>Hypocreomycetidae</taxon>
        <taxon>Hypocreales</taxon>
        <taxon>Ophiocordycipitaceae</taxon>
        <taxon>Ophiocordyceps</taxon>
    </lineage>
</organism>
<keyword evidence="2" id="KW-1185">Reference proteome</keyword>
<reference evidence="1 2" key="1">
    <citation type="journal article" date="2020" name="G3 (Bethesda)">
        <title>Genetic Underpinnings of Host Manipulation by Ophiocordyceps as Revealed by Comparative Transcriptomics.</title>
        <authorList>
            <person name="Will I."/>
            <person name="Das B."/>
            <person name="Trinh T."/>
            <person name="Brachmann A."/>
            <person name="Ohm R.A."/>
            <person name="de Bekker C."/>
        </authorList>
    </citation>
    <scope>NUCLEOTIDE SEQUENCE [LARGE SCALE GENOMIC DNA]</scope>
    <source>
        <strain evidence="1 2">EC05</strain>
    </source>
</reference>
<dbReference type="SUPFAM" id="SSF48452">
    <property type="entry name" value="TPR-like"/>
    <property type="match status" value="1"/>
</dbReference>
<comment type="caution">
    <text evidence="1">The sequence shown here is derived from an EMBL/GenBank/DDBJ whole genome shotgun (WGS) entry which is preliminary data.</text>
</comment>
<accession>A0A8H4Q1G1</accession>
<protein>
    <submittedName>
        <fullName evidence="1">Tetratricopeptide-like helical</fullName>
    </submittedName>
</protein>
<dbReference type="OrthoDB" id="5379420at2759"/>
<proteinExistence type="predicted"/>
<evidence type="ECO:0000313" key="2">
    <source>
        <dbReference type="Proteomes" id="UP000562929"/>
    </source>
</evidence>